<dbReference type="InterPro" id="IPR000326">
    <property type="entry name" value="PAP2/HPO"/>
</dbReference>
<evidence type="ECO:0000256" key="1">
    <source>
        <dbReference type="SAM" id="Phobius"/>
    </source>
</evidence>
<gene>
    <name evidence="3" type="ORF">M8523_08995</name>
</gene>
<protein>
    <submittedName>
        <fullName evidence="3">Phosphatase PAP2 family protein</fullName>
    </submittedName>
</protein>
<name>A0AA41YT83_9HYPH</name>
<keyword evidence="1" id="KW-0472">Membrane</keyword>
<dbReference type="AlphaFoldDB" id="A0AA41YT83"/>
<comment type="caution">
    <text evidence="3">The sequence shown here is derived from an EMBL/GenBank/DDBJ whole genome shotgun (WGS) entry which is preliminary data.</text>
</comment>
<dbReference type="InterPro" id="IPR036938">
    <property type="entry name" value="PAP2/HPO_sf"/>
</dbReference>
<proteinExistence type="predicted"/>
<feature type="transmembrane region" description="Helical" evidence="1">
    <location>
        <begin position="85"/>
        <end position="108"/>
    </location>
</feature>
<feature type="transmembrane region" description="Helical" evidence="1">
    <location>
        <begin position="165"/>
        <end position="185"/>
    </location>
</feature>
<evidence type="ECO:0000259" key="2">
    <source>
        <dbReference type="Pfam" id="PF01569"/>
    </source>
</evidence>
<dbReference type="EMBL" id="JAMOIM010000004">
    <property type="protein sequence ID" value="MCW6508159.1"/>
    <property type="molecule type" value="Genomic_DNA"/>
</dbReference>
<feature type="domain" description="Phosphatidic acid phosphatase type 2/haloperoxidase" evidence="2">
    <location>
        <begin position="93"/>
        <end position="216"/>
    </location>
</feature>
<dbReference type="Pfam" id="PF01569">
    <property type="entry name" value="PAP2"/>
    <property type="match status" value="1"/>
</dbReference>
<organism evidence="3 4">
    <name type="scientific">Lichenifustis flavocetrariae</name>
    <dbReference type="NCBI Taxonomy" id="2949735"/>
    <lineage>
        <taxon>Bacteria</taxon>
        <taxon>Pseudomonadati</taxon>
        <taxon>Pseudomonadota</taxon>
        <taxon>Alphaproteobacteria</taxon>
        <taxon>Hyphomicrobiales</taxon>
        <taxon>Lichenihabitantaceae</taxon>
        <taxon>Lichenifustis</taxon>
    </lineage>
</organism>
<reference evidence="3" key="1">
    <citation type="submission" date="2022-05" db="EMBL/GenBank/DDBJ databases">
        <authorList>
            <person name="Pankratov T."/>
        </authorList>
    </citation>
    <scope>NUCLEOTIDE SEQUENCE</scope>
    <source>
        <strain evidence="3">BP6-180914</strain>
    </source>
</reference>
<keyword evidence="1" id="KW-1133">Transmembrane helix</keyword>
<keyword evidence="4" id="KW-1185">Reference proteome</keyword>
<dbReference type="Proteomes" id="UP001165667">
    <property type="component" value="Unassembled WGS sequence"/>
</dbReference>
<dbReference type="RefSeq" id="WP_282584502.1">
    <property type="nucleotide sequence ID" value="NZ_JAMOIM010000004.1"/>
</dbReference>
<evidence type="ECO:0000313" key="4">
    <source>
        <dbReference type="Proteomes" id="UP001165667"/>
    </source>
</evidence>
<dbReference type="SUPFAM" id="SSF48317">
    <property type="entry name" value="Acid phosphatase/Vanadium-dependent haloperoxidase"/>
    <property type="match status" value="1"/>
</dbReference>
<dbReference type="Gene3D" id="1.20.144.10">
    <property type="entry name" value="Phosphatidic acid phosphatase type 2/haloperoxidase"/>
    <property type="match status" value="1"/>
</dbReference>
<evidence type="ECO:0000313" key="3">
    <source>
        <dbReference type="EMBL" id="MCW6508159.1"/>
    </source>
</evidence>
<keyword evidence="1" id="KW-0812">Transmembrane</keyword>
<feature type="transmembrane region" description="Helical" evidence="1">
    <location>
        <begin position="197"/>
        <end position="215"/>
    </location>
</feature>
<feature type="transmembrane region" description="Helical" evidence="1">
    <location>
        <begin position="55"/>
        <end position="73"/>
    </location>
</feature>
<accession>A0AA41YT83</accession>
<sequence length="224" mass="24022">MSRFAIPAALCGATFLAALVFGLDPALDLTTAALFYAGNGTFVGEMGLGGAARRLFYWIPTAVVILNVLLYSARRLGVGRWWAPTGRGVVFVLLTFAVGPGLVANTLLKEHSHRPRPYQTTDFGGDQPFRPFYTFDGACQRNCSFVSGEGATSAWTLGPALLLPLPWRGAAVAASLAFALCSGLLRMAFGGHYFSDAVFAVLFTWIVLWLGWIAIRPRGSGLGR</sequence>